<keyword evidence="1" id="KW-0812">Transmembrane</keyword>
<feature type="transmembrane region" description="Helical" evidence="1">
    <location>
        <begin position="108"/>
        <end position="125"/>
    </location>
</feature>
<dbReference type="InterPro" id="IPR021683">
    <property type="entry name" value="DUF3267"/>
</dbReference>
<feature type="transmembrane region" description="Helical" evidence="1">
    <location>
        <begin position="137"/>
        <end position="159"/>
    </location>
</feature>
<keyword evidence="1" id="KW-0472">Membrane</keyword>
<dbReference type="Proteomes" id="UP001595969">
    <property type="component" value="Unassembled WGS sequence"/>
</dbReference>
<comment type="caution">
    <text evidence="2">The sequence shown here is derived from an EMBL/GenBank/DDBJ whole genome shotgun (WGS) entry which is preliminary data.</text>
</comment>
<evidence type="ECO:0000256" key="1">
    <source>
        <dbReference type="SAM" id="Phobius"/>
    </source>
</evidence>
<gene>
    <name evidence="2" type="ORF">ACFO5I_09775</name>
</gene>
<name>A0ABV9MY00_9ENTE</name>
<feature type="transmembrane region" description="Helical" evidence="1">
    <location>
        <begin position="21"/>
        <end position="39"/>
    </location>
</feature>
<dbReference type="RefSeq" id="WP_204654484.1">
    <property type="nucleotide sequence ID" value="NZ_JAFBFD010000028.1"/>
</dbReference>
<protein>
    <submittedName>
        <fullName evidence="2">DUF3267 domain-containing protein</fullName>
    </submittedName>
</protein>
<organism evidence="2 3">
    <name type="scientific">Enterococcus lemanii</name>
    <dbReference type="NCBI Taxonomy" id="1159752"/>
    <lineage>
        <taxon>Bacteria</taxon>
        <taxon>Bacillati</taxon>
        <taxon>Bacillota</taxon>
        <taxon>Bacilli</taxon>
        <taxon>Lactobacillales</taxon>
        <taxon>Enterococcaceae</taxon>
        <taxon>Enterococcus</taxon>
    </lineage>
</organism>
<evidence type="ECO:0000313" key="2">
    <source>
        <dbReference type="EMBL" id="MFC4720014.1"/>
    </source>
</evidence>
<evidence type="ECO:0000313" key="3">
    <source>
        <dbReference type="Proteomes" id="UP001595969"/>
    </source>
</evidence>
<keyword evidence="3" id="KW-1185">Reference proteome</keyword>
<dbReference type="Pfam" id="PF11667">
    <property type="entry name" value="DUF3267"/>
    <property type="match status" value="1"/>
</dbReference>
<feature type="transmembrane region" description="Helical" evidence="1">
    <location>
        <begin position="54"/>
        <end position="76"/>
    </location>
</feature>
<accession>A0ABV9MY00</accession>
<keyword evidence="1" id="KW-1133">Transmembrane helix</keyword>
<sequence length="181" mass="21084">MKQIKSLNLMENKKIIFRLNIASVLLVFLFFPLFTALVLKTKDIDIMRLSLNHLFQTLVLALCLIVIHELIHGLFFKWFHPKGKVKFGFKNGLAYATSPGSLYNKWQFAWISIAPFVLITFSLWLALELNNLEPIVFIYLATFHASACVGDFYWIYLIFKAPRKAWVEDTEVGINFYLKED</sequence>
<proteinExistence type="predicted"/>
<dbReference type="EMBL" id="JBHSGS010000054">
    <property type="protein sequence ID" value="MFC4720014.1"/>
    <property type="molecule type" value="Genomic_DNA"/>
</dbReference>
<reference evidence="3" key="1">
    <citation type="journal article" date="2019" name="Int. J. Syst. Evol. Microbiol.">
        <title>The Global Catalogue of Microorganisms (GCM) 10K type strain sequencing project: providing services to taxonomists for standard genome sequencing and annotation.</title>
        <authorList>
            <consortium name="The Broad Institute Genomics Platform"/>
            <consortium name="The Broad Institute Genome Sequencing Center for Infectious Disease"/>
            <person name="Wu L."/>
            <person name="Ma J."/>
        </authorList>
    </citation>
    <scope>NUCLEOTIDE SEQUENCE [LARGE SCALE GENOMIC DNA]</scope>
    <source>
        <strain evidence="3">CGMCC 1.19032</strain>
    </source>
</reference>